<accession>A0ABU0QDY8</accession>
<gene>
    <name evidence="2" type="ORF">QFZ56_007841</name>
</gene>
<feature type="region of interest" description="Disordered" evidence="1">
    <location>
        <begin position="68"/>
        <end position="88"/>
    </location>
</feature>
<evidence type="ECO:0000313" key="3">
    <source>
        <dbReference type="Proteomes" id="UP001243364"/>
    </source>
</evidence>
<name>A0ABU0QDY8_STRAH</name>
<evidence type="ECO:0000313" key="2">
    <source>
        <dbReference type="EMBL" id="MDQ0688878.1"/>
    </source>
</evidence>
<organism evidence="2 3">
    <name type="scientific">Streptomyces achromogenes</name>
    <dbReference type="NCBI Taxonomy" id="67255"/>
    <lineage>
        <taxon>Bacteria</taxon>
        <taxon>Bacillati</taxon>
        <taxon>Actinomycetota</taxon>
        <taxon>Actinomycetes</taxon>
        <taxon>Kitasatosporales</taxon>
        <taxon>Streptomycetaceae</taxon>
        <taxon>Streptomyces</taxon>
    </lineage>
</organism>
<sequence>MRRQCIRIVLHSAGQLPVELVQSRYTVDSTSTTATHGATNAIGACNHQPATAHAIQAASAALPACTIRSRSRPGSAHARRTARQAAPP</sequence>
<comment type="caution">
    <text evidence="2">The sequence shown here is derived from an EMBL/GenBank/DDBJ whole genome shotgun (WGS) entry which is preliminary data.</text>
</comment>
<dbReference type="EMBL" id="JAUSYA010000001">
    <property type="protein sequence ID" value="MDQ0688878.1"/>
    <property type="molecule type" value="Genomic_DNA"/>
</dbReference>
<evidence type="ECO:0000256" key="1">
    <source>
        <dbReference type="SAM" id="MobiDB-lite"/>
    </source>
</evidence>
<keyword evidence="3" id="KW-1185">Reference proteome</keyword>
<proteinExistence type="predicted"/>
<protein>
    <submittedName>
        <fullName evidence="2">Uncharacterized protein</fullName>
    </submittedName>
</protein>
<reference evidence="2 3" key="1">
    <citation type="submission" date="2023-07" db="EMBL/GenBank/DDBJ databases">
        <title>Comparative genomics of wheat-associated soil bacteria to identify genetic determinants of phenazine resistance.</title>
        <authorList>
            <person name="Mouncey N."/>
        </authorList>
    </citation>
    <scope>NUCLEOTIDE SEQUENCE [LARGE SCALE GENOMIC DNA]</scope>
    <source>
        <strain evidence="2 3">W4I19-2</strain>
    </source>
</reference>
<dbReference type="Proteomes" id="UP001243364">
    <property type="component" value="Unassembled WGS sequence"/>
</dbReference>